<dbReference type="SUPFAM" id="SSF52540">
    <property type="entry name" value="P-loop containing nucleoside triphosphate hydrolases"/>
    <property type="match status" value="1"/>
</dbReference>
<comment type="caution">
    <text evidence="1">The sequence shown here is derived from an EMBL/GenBank/DDBJ whole genome shotgun (WGS) entry which is preliminary data.</text>
</comment>
<dbReference type="EMBL" id="JBHSOW010000035">
    <property type="protein sequence ID" value="MFC5649461.1"/>
    <property type="molecule type" value="Genomic_DNA"/>
</dbReference>
<sequence length="175" mass="20442">MAEKDQKIILYLLSGPLGVGKSTASKELASMMDRCVLIEGDHIFQVFKGDQQPSWEERLNLTWKNILALTRNFIQYGLNIVIDFVVEDELEWFCNHLSDLNIELRYVVLRADKEKIRERLNKRGDIHSLERSLFLMNKMETSSVHQPFIYDSTQKLPAEIARDIIDDARFIKKLN</sequence>
<accession>A0ABW0VUI0</accession>
<dbReference type="RefSeq" id="WP_379187982.1">
    <property type="nucleotide sequence ID" value="NZ_JBHSOW010000035.1"/>
</dbReference>
<evidence type="ECO:0000313" key="1">
    <source>
        <dbReference type="EMBL" id="MFC5649461.1"/>
    </source>
</evidence>
<protein>
    <submittedName>
        <fullName evidence="1">AAA family ATPase</fullName>
    </submittedName>
</protein>
<dbReference type="Proteomes" id="UP001596047">
    <property type="component" value="Unassembled WGS sequence"/>
</dbReference>
<dbReference type="InterPro" id="IPR027417">
    <property type="entry name" value="P-loop_NTPase"/>
</dbReference>
<name>A0ABW0VUI0_9BACL</name>
<dbReference type="Gene3D" id="3.40.50.300">
    <property type="entry name" value="P-loop containing nucleotide triphosphate hydrolases"/>
    <property type="match status" value="1"/>
</dbReference>
<gene>
    <name evidence="1" type="ORF">ACFPYJ_10010</name>
</gene>
<organism evidence="1 2">
    <name type="scientific">Paenibacillus solisilvae</name>
    <dbReference type="NCBI Taxonomy" id="2486751"/>
    <lineage>
        <taxon>Bacteria</taxon>
        <taxon>Bacillati</taxon>
        <taxon>Bacillota</taxon>
        <taxon>Bacilli</taxon>
        <taxon>Bacillales</taxon>
        <taxon>Paenibacillaceae</taxon>
        <taxon>Paenibacillus</taxon>
    </lineage>
</organism>
<reference evidence="2" key="1">
    <citation type="journal article" date="2019" name="Int. J. Syst. Evol. Microbiol.">
        <title>The Global Catalogue of Microorganisms (GCM) 10K type strain sequencing project: providing services to taxonomists for standard genome sequencing and annotation.</title>
        <authorList>
            <consortium name="The Broad Institute Genomics Platform"/>
            <consortium name="The Broad Institute Genome Sequencing Center for Infectious Disease"/>
            <person name="Wu L."/>
            <person name="Ma J."/>
        </authorList>
    </citation>
    <scope>NUCLEOTIDE SEQUENCE [LARGE SCALE GENOMIC DNA]</scope>
    <source>
        <strain evidence="2">CGMCC 1.3240</strain>
    </source>
</reference>
<proteinExistence type="predicted"/>
<evidence type="ECO:0000313" key="2">
    <source>
        <dbReference type="Proteomes" id="UP001596047"/>
    </source>
</evidence>
<dbReference type="Pfam" id="PF13671">
    <property type="entry name" value="AAA_33"/>
    <property type="match status" value="1"/>
</dbReference>
<keyword evidence="2" id="KW-1185">Reference proteome</keyword>